<evidence type="ECO:0000256" key="1">
    <source>
        <dbReference type="SAM" id="MobiDB-lite"/>
    </source>
</evidence>
<evidence type="ECO:0000313" key="2">
    <source>
        <dbReference type="EMBL" id="OCT42828.1"/>
    </source>
</evidence>
<dbReference type="EMBL" id="JNBU01000007">
    <property type="protein sequence ID" value="OCT42828.1"/>
    <property type="molecule type" value="Genomic_DNA"/>
</dbReference>
<feature type="region of interest" description="Disordered" evidence="1">
    <location>
        <begin position="41"/>
        <end position="65"/>
    </location>
</feature>
<reference evidence="2" key="1">
    <citation type="submission" date="2014-05" db="EMBL/GenBank/DDBJ databases">
        <authorList>
            <person name="Jahns A.C."/>
            <person name="Eilers H."/>
            <person name="Alexeyev O.A."/>
        </authorList>
    </citation>
    <scope>NUCLEOTIDE SEQUENCE [LARGE SCALE GENOMIC DNA]</scope>
    <source>
        <strain evidence="2">DSM 20700</strain>
    </source>
</reference>
<sequence>MLDVLCFLISAMHPWYENAKGVRRSTTGHLVGNHRRCPDPFDPDVRGITIRPQQTERRTAGRLEA</sequence>
<proteinExistence type="predicted"/>
<organism evidence="2">
    <name type="scientific">Cutibacterium granulosum DSM 20700</name>
    <dbReference type="NCBI Taxonomy" id="1160719"/>
    <lineage>
        <taxon>Bacteria</taxon>
        <taxon>Bacillati</taxon>
        <taxon>Actinomycetota</taxon>
        <taxon>Actinomycetes</taxon>
        <taxon>Propionibacteriales</taxon>
        <taxon>Propionibacteriaceae</taxon>
        <taxon>Cutibacterium</taxon>
    </lineage>
</organism>
<dbReference type="AlphaFoldDB" id="A0A9X5R2S1"/>
<name>A0A9X5R2S1_9ACTN</name>
<protein>
    <submittedName>
        <fullName evidence="2">Uncharacterized protein</fullName>
    </submittedName>
</protein>
<comment type="caution">
    <text evidence="2">The sequence shown here is derived from an EMBL/GenBank/DDBJ whole genome shotgun (WGS) entry which is preliminary data.</text>
</comment>
<gene>
    <name evidence="2" type="ORF">L860_07290</name>
</gene>
<accession>A0A9X5R2S1</accession>
<feature type="compositionally biased region" description="Basic and acidic residues" evidence="1">
    <location>
        <begin position="54"/>
        <end position="65"/>
    </location>
</feature>